<evidence type="ECO:0000259" key="13">
    <source>
        <dbReference type="PROSITE" id="PS51471"/>
    </source>
</evidence>
<feature type="domain" description="Fe2OG dioxygenase" evidence="13">
    <location>
        <begin position="433"/>
        <end position="547"/>
    </location>
</feature>
<comment type="cofactor">
    <cofactor evidence="1">
        <name>L-ascorbate</name>
        <dbReference type="ChEBI" id="CHEBI:38290"/>
    </cofactor>
</comment>
<dbReference type="InterPro" id="IPR045054">
    <property type="entry name" value="P4HA-like"/>
</dbReference>
<dbReference type="InterPro" id="IPR005123">
    <property type="entry name" value="Oxoglu/Fe-dep_dioxygenase_dom"/>
</dbReference>
<dbReference type="InterPro" id="IPR006620">
    <property type="entry name" value="Pro_4_hyd_alph"/>
</dbReference>
<evidence type="ECO:0000256" key="5">
    <source>
        <dbReference type="ARBA" id="ARBA00012269"/>
    </source>
</evidence>
<evidence type="ECO:0000256" key="2">
    <source>
        <dbReference type="ARBA" id="ARBA00002035"/>
    </source>
</evidence>
<gene>
    <name evidence="14" type="ORF">V5799_031986</name>
</gene>
<dbReference type="GO" id="GO:0031418">
    <property type="term" value="F:L-ascorbic acid binding"/>
    <property type="evidence" value="ECO:0007669"/>
    <property type="project" value="UniProtKB-KW"/>
</dbReference>
<keyword evidence="12" id="KW-0325">Glycoprotein</keyword>
<keyword evidence="10" id="KW-0560">Oxidoreductase</keyword>
<comment type="subcellular location">
    <subcellularLocation>
        <location evidence="3">Endoplasmic reticulum lumen</location>
    </subcellularLocation>
</comment>
<dbReference type="InterPro" id="IPR044862">
    <property type="entry name" value="Pro_4_hyd_alph_FE2OG_OXY"/>
</dbReference>
<comment type="function">
    <text evidence="2">Catalyzes the post-translational formation of 4-hydroxyproline in -Xaa-Pro-Gly- sequences in collagens and other proteins.</text>
</comment>
<evidence type="ECO:0000256" key="11">
    <source>
        <dbReference type="ARBA" id="ARBA00023004"/>
    </source>
</evidence>
<dbReference type="Proteomes" id="UP001321473">
    <property type="component" value="Unassembled WGS sequence"/>
</dbReference>
<protein>
    <recommendedName>
        <fullName evidence="5">procollagen-proline 4-dioxygenase</fullName>
        <ecNumber evidence="5">1.14.11.2</ecNumber>
    </recommendedName>
</protein>
<comment type="similarity">
    <text evidence="4">Belongs to the P4HA family.</text>
</comment>
<keyword evidence="6" id="KW-0479">Metal-binding</keyword>
<dbReference type="GO" id="GO:0005788">
    <property type="term" value="C:endoplasmic reticulum lumen"/>
    <property type="evidence" value="ECO:0007669"/>
    <property type="project" value="UniProtKB-SubCell"/>
</dbReference>
<comment type="caution">
    <text evidence="14">The sequence shown here is derived from an EMBL/GenBank/DDBJ whole genome shotgun (WGS) entry which is preliminary data.</text>
</comment>
<sequence length="570" mass="65223">MPQPVVPRAELKIVDVNVFRSPRCFSGYPADRLIPGPAMRCRLLLASLTTLWVASLLSPELASAGHIFSSVAHMNDLVSLERRLVYKVGDFLHRMETKLGYLRSFLNEYYQTTASQDLQLTHSPDVDYESRTASPIDAYTTIKRLSVDWNEIVHQFREPDWIEIERLMLESNDTFPRQSDLLDAGEALIRIQKTYRLNLTDMARGVIMGHKATAHLTARDCLYFGQLLYSKSDFEHATKWFEEALTRLSLEKHPSITPRTVHAYLASSLEQLEEQQRLQEEQRYSTEGYREVRQRAVPSASVPYAEGYLEAYNNLCRGDKVRNATEEKDLRCYLSVPHPYFRIGPVKMEVMSRDPYIVQFYDVIWPKEIRALRSIGDPILARATVRETGQNLVSHGRISQVAWISPDSDPLLARVNERVSMLTGLSTDYDKGDSEIFQYNSYGPGGHYEPHHDYLFEGLTEQQKEEMDETDKESGDRIATFMFYLSDVSLGGSTVFPYAKAAVSPRMGSAAFWYNMREDGSYDVRTLHGACSVLHGTKHVANLWIRTNGQIFTRRCPATQRRRTLDSALL</sequence>
<evidence type="ECO:0000256" key="7">
    <source>
        <dbReference type="ARBA" id="ARBA00022824"/>
    </source>
</evidence>
<dbReference type="Gene3D" id="1.25.40.10">
    <property type="entry name" value="Tetratricopeptide repeat domain"/>
    <property type="match status" value="1"/>
</dbReference>
<dbReference type="GO" id="GO:0005506">
    <property type="term" value="F:iron ion binding"/>
    <property type="evidence" value="ECO:0007669"/>
    <property type="project" value="InterPro"/>
</dbReference>
<evidence type="ECO:0000256" key="4">
    <source>
        <dbReference type="ARBA" id="ARBA00006511"/>
    </source>
</evidence>
<dbReference type="SMART" id="SM00702">
    <property type="entry name" value="P4Hc"/>
    <property type="match status" value="1"/>
</dbReference>
<keyword evidence="9" id="KW-0223">Dioxygenase</keyword>
<evidence type="ECO:0000256" key="10">
    <source>
        <dbReference type="ARBA" id="ARBA00023002"/>
    </source>
</evidence>
<dbReference type="InterPro" id="IPR013547">
    <property type="entry name" value="P4H_N"/>
</dbReference>
<dbReference type="EMBL" id="JARKHS020027433">
    <property type="protein sequence ID" value="KAK8765404.1"/>
    <property type="molecule type" value="Genomic_DNA"/>
</dbReference>
<dbReference type="Gene3D" id="6.10.140.1460">
    <property type="match status" value="1"/>
</dbReference>
<dbReference type="PANTHER" id="PTHR10869">
    <property type="entry name" value="PROLYL 4-HYDROXYLASE ALPHA SUBUNIT"/>
    <property type="match status" value="1"/>
</dbReference>
<proteinExistence type="inferred from homology"/>
<accession>A0AAQ4DSG4</accession>
<dbReference type="PROSITE" id="PS51471">
    <property type="entry name" value="FE2OG_OXY"/>
    <property type="match status" value="1"/>
</dbReference>
<organism evidence="14 15">
    <name type="scientific">Amblyomma americanum</name>
    <name type="common">Lone star tick</name>
    <dbReference type="NCBI Taxonomy" id="6943"/>
    <lineage>
        <taxon>Eukaryota</taxon>
        <taxon>Metazoa</taxon>
        <taxon>Ecdysozoa</taxon>
        <taxon>Arthropoda</taxon>
        <taxon>Chelicerata</taxon>
        <taxon>Arachnida</taxon>
        <taxon>Acari</taxon>
        <taxon>Parasitiformes</taxon>
        <taxon>Ixodida</taxon>
        <taxon>Ixodoidea</taxon>
        <taxon>Ixodidae</taxon>
        <taxon>Amblyomminae</taxon>
        <taxon>Amblyomma</taxon>
    </lineage>
</organism>
<dbReference type="Pfam" id="PF13640">
    <property type="entry name" value="2OG-FeII_Oxy_3"/>
    <property type="match status" value="1"/>
</dbReference>
<evidence type="ECO:0000313" key="15">
    <source>
        <dbReference type="Proteomes" id="UP001321473"/>
    </source>
</evidence>
<dbReference type="Gene3D" id="2.60.120.620">
    <property type="entry name" value="q2cbj1_9rhob like domain"/>
    <property type="match status" value="1"/>
</dbReference>
<dbReference type="PANTHER" id="PTHR10869:SF244">
    <property type="entry name" value="PROLYL 4-HYDROXYLASE SUBUNIT ALPHA-2"/>
    <property type="match status" value="1"/>
</dbReference>
<evidence type="ECO:0000256" key="8">
    <source>
        <dbReference type="ARBA" id="ARBA00022896"/>
    </source>
</evidence>
<dbReference type="GO" id="GO:0004656">
    <property type="term" value="F:procollagen-proline 4-dioxygenase activity"/>
    <property type="evidence" value="ECO:0007669"/>
    <property type="project" value="UniProtKB-EC"/>
</dbReference>
<evidence type="ECO:0000256" key="9">
    <source>
        <dbReference type="ARBA" id="ARBA00022964"/>
    </source>
</evidence>
<name>A0AAQ4DSG4_AMBAM</name>
<keyword evidence="8" id="KW-0847">Vitamin C</keyword>
<keyword evidence="15" id="KW-1185">Reference proteome</keyword>
<evidence type="ECO:0000256" key="3">
    <source>
        <dbReference type="ARBA" id="ARBA00004319"/>
    </source>
</evidence>
<dbReference type="AlphaFoldDB" id="A0AAQ4DSG4"/>
<dbReference type="InterPro" id="IPR011990">
    <property type="entry name" value="TPR-like_helical_dom_sf"/>
</dbReference>
<dbReference type="InterPro" id="IPR059068">
    <property type="entry name" value="TPR_P4H"/>
</dbReference>
<dbReference type="EC" id="1.14.11.2" evidence="5"/>
<evidence type="ECO:0000256" key="12">
    <source>
        <dbReference type="ARBA" id="ARBA00023180"/>
    </source>
</evidence>
<keyword evidence="7" id="KW-0256">Endoplasmic reticulum</keyword>
<dbReference type="Pfam" id="PF08336">
    <property type="entry name" value="P4Ha_N"/>
    <property type="match status" value="1"/>
</dbReference>
<evidence type="ECO:0000256" key="1">
    <source>
        <dbReference type="ARBA" id="ARBA00001961"/>
    </source>
</evidence>
<dbReference type="Pfam" id="PF23558">
    <property type="entry name" value="TPR_P4H"/>
    <property type="match status" value="1"/>
</dbReference>
<evidence type="ECO:0000313" key="14">
    <source>
        <dbReference type="EMBL" id="KAK8765404.1"/>
    </source>
</evidence>
<evidence type="ECO:0000256" key="6">
    <source>
        <dbReference type="ARBA" id="ARBA00022723"/>
    </source>
</evidence>
<keyword evidence="11" id="KW-0408">Iron</keyword>
<reference evidence="14 15" key="1">
    <citation type="journal article" date="2023" name="Arcadia Sci">
        <title>De novo assembly of a long-read Amblyomma americanum tick genome.</title>
        <authorList>
            <person name="Chou S."/>
            <person name="Poskanzer K.E."/>
            <person name="Rollins M."/>
            <person name="Thuy-Boun P.S."/>
        </authorList>
    </citation>
    <scope>NUCLEOTIDE SEQUENCE [LARGE SCALE GENOMIC DNA]</scope>
    <source>
        <strain evidence="14">F_SG_1</strain>
        <tissue evidence="14">Salivary glands</tissue>
    </source>
</reference>